<accession>A0ABV4NEG6</accession>
<gene>
    <name evidence="1" type="ORF">AB4566_15740</name>
</gene>
<evidence type="ECO:0000313" key="1">
    <source>
        <dbReference type="EMBL" id="MFA0569723.1"/>
    </source>
</evidence>
<dbReference type="InterPro" id="IPR038338">
    <property type="entry name" value="PriC_sf"/>
</dbReference>
<evidence type="ECO:0000313" key="2">
    <source>
        <dbReference type="Proteomes" id="UP001570417"/>
    </source>
</evidence>
<sequence>MSQLSELKTLLDTLIGHCSQVDKARGRYHQPLFDRTLFKSGAHLLLPCALETQSTYQTILREQASSQLTPTRATYLSEKLMNQIAAIQRELANHDLRQDRPLKSAKSPNQLYNDLAQHQDWHRRLTQLVSQRQKAWENAHKSQKSSAEKALITAKERLERCSDSMKDIERLINLDKPRRHDD</sequence>
<reference evidence="1 2" key="1">
    <citation type="journal article" date="2024" name="ISME J.">
        <title>Tailless and filamentous prophages are predominant in marine Vibrio.</title>
        <authorList>
            <person name="Steensen K."/>
            <person name="Seneca J."/>
            <person name="Bartlau N."/>
            <person name="Yu X.A."/>
            <person name="Hussain F.A."/>
            <person name="Polz M.F."/>
        </authorList>
    </citation>
    <scope>NUCLEOTIDE SEQUENCE [LARGE SCALE GENOMIC DNA]</scope>
    <source>
        <strain evidence="1 2">10N.222.51.A1</strain>
    </source>
</reference>
<dbReference type="Proteomes" id="UP001570417">
    <property type="component" value="Unassembled WGS sequence"/>
</dbReference>
<dbReference type="EMBL" id="JBFRUW010000059">
    <property type="protein sequence ID" value="MFA0569723.1"/>
    <property type="molecule type" value="Genomic_DNA"/>
</dbReference>
<dbReference type="InterPro" id="IPR010890">
    <property type="entry name" value="PriC"/>
</dbReference>
<organism evidence="1 2">
    <name type="scientific">Vibrio gallaecicus</name>
    <dbReference type="NCBI Taxonomy" id="552386"/>
    <lineage>
        <taxon>Bacteria</taxon>
        <taxon>Pseudomonadati</taxon>
        <taxon>Pseudomonadota</taxon>
        <taxon>Gammaproteobacteria</taxon>
        <taxon>Vibrionales</taxon>
        <taxon>Vibrionaceae</taxon>
        <taxon>Vibrio</taxon>
    </lineage>
</organism>
<name>A0ABV4NEG6_9VIBR</name>
<dbReference type="Pfam" id="PF07445">
    <property type="entry name" value="PriC"/>
    <property type="match status" value="1"/>
</dbReference>
<comment type="caution">
    <text evidence="1">The sequence shown here is derived from an EMBL/GenBank/DDBJ whole genome shotgun (WGS) entry which is preliminary data.</text>
</comment>
<dbReference type="Gene3D" id="1.20.1270.340">
    <property type="match status" value="1"/>
</dbReference>
<proteinExistence type="predicted"/>
<dbReference type="RefSeq" id="WP_273296691.1">
    <property type="nucleotide sequence ID" value="NZ_JBFRUW010000059.1"/>
</dbReference>
<keyword evidence="2" id="KW-1185">Reference proteome</keyword>
<protein>
    <submittedName>
        <fullName evidence="1">Primosomal replication protein</fullName>
    </submittedName>
</protein>